<dbReference type="CDD" id="cd16664">
    <property type="entry name" value="RING-Ubox_PUB"/>
    <property type="match status" value="1"/>
</dbReference>
<dbReference type="Gene3D" id="3.30.40.10">
    <property type="entry name" value="Zinc/RING finger domain, C3HC4 (zinc finger)"/>
    <property type="match status" value="1"/>
</dbReference>
<evidence type="ECO:0000256" key="5">
    <source>
        <dbReference type="RuleBase" id="RU369093"/>
    </source>
</evidence>
<accession>A0ABU6U5Y1</accession>
<evidence type="ECO:0000313" key="8">
    <source>
        <dbReference type="Proteomes" id="UP001341840"/>
    </source>
</evidence>
<organism evidence="7 8">
    <name type="scientific">Stylosanthes scabra</name>
    <dbReference type="NCBI Taxonomy" id="79078"/>
    <lineage>
        <taxon>Eukaryota</taxon>
        <taxon>Viridiplantae</taxon>
        <taxon>Streptophyta</taxon>
        <taxon>Embryophyta</taxon>
        <taxon>Tracheophyta</taxon>
        <taxon>Spermatophyta</taxon>
        <taxon>Magnoliopsida</taxon>
        <taxon>eudicotyledons</taxon>
        <taxon>Gunneridae</taxon>
        <taxon>Pentapetalae</taxon>
        <taxon>rosids</taxon>
        <taxon>fabids</taxon>
        <taxon>Fabales</taxon>
        <taxon>Fabaceae</taxon>
        <taxon>Papilionoideae</taxon>
        <taxon>50 kb inversion clade</taxon>
        <taxon>dalbergioids sensu lato</taxon>
        <taxon>Dalbergieae</taxon>
        <taxon>Pterocarpus clade</taxon>
        <taxon>Stylosanthes</taxon>
    </lineage>
</organism>
<proteinExistence type="predicted"/>
<comment type="function">
    <text evidence="5">Functions as an E3 ubiquitin ligase.</text>
</comment>
<evidence type="ECO:0000256" key="2">
    <source>
        <dbReference type="ARBA" id="ARBA00004906"/>
    </source>
</evidence>
<dbReference type="PANTHER" id="PTHR22849">
    <property type="entry name" value="WDSAM1 PROTEIN"/>
    <property type="match status" value="1"/>
</dbReference>
<dbReference type="InterPro" id="IPR045185">
    <property type="entry name" value="PUB22/23/24-like"/>
</dbReference>
<dbReference type="InterPro" id="IPR058678">
    <property type="entry name" value="ARM_PUB"/>
</dbReference>
<evidence type="ECO:0000313" key="7">
    <source>
        <dbReference type="EMBL" id="MED6156394.1"/>
    </source>
</evidence>
<sequence length="420" mass="46436">MSEPEMTIPHLFRCPISLDLFEDPVTLCTGQTYDRSSIEKWLGSGNLTCPVTMQKLHDPSIVPNHTLRHLIHQWLQLGPQFHPGNSATIDSLAALKHTLLSQEDDGSLENKLEALEKINAFFSDEYCSFSRSCFLQLGFLPMLLELVFGGRTTEESHAVSNNDHMKFVELAISCIMKLLHLGNDDLEALNIIKDDESKLATFVLLFENGTNSVKSSLCHVIESASSSETTQELCYIFGNTQKLVHEIVLVLVQNCDASEDAVKAISALCSLNSNRESLVREGAIEGILRYISMISSSSGNETTQIRGQNKKLLAPMALGIVVKLLELESGRETLVNHPNGVDTLVKMVFSVKCDQDCSEGAVEALSLVCCDYMHAREQAIGAGVITKLLLLMQSHCATTTKSKARMLLKLFKSKWIQMSK</sequence>
<dbReference type="InterPro" id="IPR003613">
    <property type="entry name" value="Ubox_domain"/>
</dbReference>
<dbReference type="SUPFAM" id="SSF48371">
    <property type="entry name" value="ARM repeat"/>
    <property type="match status" value="2"/>
</dbReference>
<keyword evidence="8" id="KW-1185">Reference proteome</keyword>
<dbReference type="InterPro" id="IPR016024">
    <property type="entry name" value="ARM-type_fold"/>
</dbReference>
<dbReference type="Proteomes" id="UP001341840">
    <property type="component" value="Unassembled WGS sequence"/>
</dbReference>
<keyword evidence="3 5" id="KW-0808">Transferase</keyword>
<dbReference type="PROSITE" id="PS51698">
    <property type="entry name" value="U_BOX"/>
    <property type="match status" value="1"/>
</dbReference>
<dbReference type="EMBL" id="JASCZI010120866">
    <property type="protein sequence ID" value="MED6156394.1"/>
    <property type="molecule type" value="Genomic_DNA"/>
</dbReference>
<comment type="caution">
    <text evidence="7">The sequence shown here is derived from an EMBL/GenBank/DDBJ whole genome shotgun (WGS) entry which is preliminary data.</text>
</comment>
<dbReference type="Pfam" id="PF25598">
    <property type="entry name" value="ARM_PUB"/>
    <property type="match status" value="1"/>
</dbReference>
<evidence type="ECO:0000256" key="1">
    <source>
        <dbReference type="ARBA" id="ARBA00000900"/>
    </source>
</evidence>
<dbReference type="PANTHER" id="PTHR22849:SF103">
    <property type="entry name" value="U-BOX DOMAIN-CONTAINING PROTEIN"/>
    <property type="match status" value="1"/>
</dbReference>
<keyword evidence="4 5" id="KW-0833">Ubl conjugation pathway</keyword>
<evidence type="ECO:0000259" key="6">
    <source>
        <dbReference type="PROSITE" id="PS51698"/>
    </source>
</evidence>
<feature type="domain" description="U-box" evidence="6">
    <location>
        <begin position="7"/>
        <end position="81"/>
    </location>
</feature>
<gene>
    <name evidence="7" type="ORF">PIB30_014147</name>
</gene>
<dbReference type="InterPro" id="IPR045210">
    <property type="entry name" value="RING-Ubox_PUB"/>
</dbReference>
<dbReference type="InterPro" id="IPR013083">
    <property type="entry name" value="Znf_RING/FYVE/PHD"/>
</dbReference>
<reference evidence="7 8" key="1">
    <citation type="journal article" date="2023" name="Plants (Basel)">
        <title>Bridging the Gap: Combining Genomics and Transcriptomics Approaches to Understand Stylosanthes scabra, an Orphan Legume from the Brazilian Caatinga.</title>
        <authorList>
            <person name="Ferreira-Neto J.R.C."/>
            <person name="da Silva M.D."/>
            <person name="Binneck E."/>
            <person name="de Melo N.F."/>
            <person name="da Silva R.H."/>
            <person name="de Melo A.L.T.M."/>
            <person name="Pandolfi V."/>
            <person name="Bustamante F.O."/>
            <person name="Brasileiro-Vidal A.C."/>
            <person name="Benko-Iseppon A.M."/>
        </authorList>
    </citation>
    <scope>NUCLEOTIDE SEQUENCE [LARGE SCALE GENOMIC DNA]</scope>
    <source>
        <tissue evidence="7">Leaves</tissue>
    </source>
</reference>
<name>A0ABU6U5Y1_9FABA</name>
<dbReference type="EC" id="2.3.2.27" evidence="5"/>
<comment type="pathway">
    <text evidence="2 5">Protein modification; protein ubiquitination.</text>
</comment>
<evidence type="ECO:0000256" key="3">
    <source>
        <dbReference type="ARBA" id="ARBA00022679"/>
    </source>
</evidence>
<comment type="catalytic activity">
    <reaction evidence="1 5">
        <text>S-ubiquitinyl-[E2 ubiquitin-conjugating enzyme]-L-cysteine + [acceptor protein]-L-lysine = [E2 ubiquitin-conjugating enzyme]-L-cysteine + N(6)-ubiquitinyl-[acceptor protein]-L-lysine.</text>
        <dbReference type="EC" id="2.3.2.27"/>
    </reaction>
</comment>
<protein>
    <recommendedName>
        <fullName evidence="5 6">U-box domain-containing protein</fullName>
        <ecNumber evidence="5">2.3.2.27</ecNumber>
    </recommendedName>
    <alternativeName>
        <fullName evidence="5">RING-type E3 ubiquitin transferase PUB</fullName>
    </alternativeName>
</protein>
<evidence type="ECO:0000256" key="4">
    <source>
        <dbReference type="ARBA" id="ARBA00022786"/>
    </source>
</evidence>
<dbReference type="SMART" id="SM00504">
    <property type="entry name" value="Ubox"/>
    <property type="match status" value="1"/>
</dbReference>
<dbReference type="InterPro" id="IPR011989">
    <property type="entry name" value="ARM-like"/>
</dbReference>
<dbReference type="Gene3D" id="1.25.10.10">
    <property type="entry name" value="Leucine-rich Repeat Variant"/>
    <property type="match status" value="1"/>
</dbReference>
<dbReference type="Pfam" id="PF04564">
    <property type="entry name" value="U-box"/>
    <property type="match status" value="1"/>
</dbReference>
<dbReference type="SUPFAM" id="SSF57850">
    <property type="entry name" value="RING/U-box"/>
    <property type="match status" value="1"/>
</dbReference>